<dbReference type="Proteomes" id="UP001319870">
    <property type="component" value="Unassembled WGS sequence"/>
</dbReference>
<dbReference type="PANTHER" id="PTHR43771:SF1">
    <property type="entry name" value="PHOSPHOMANNOMUTASE"/>
    <property type="match status" value="1"/>
</dbReference>
<dbReference type="RefSeq" id="WP_225564538.1">
    <property type="nucleotide sequence ID" value="NZ_JAIXCQ010000003.1"/>
</dbReference>
<dbReference type="Pfam" id="PF02879">
    <property type="entry name" value="PGM_PMM_II"/>
    <property type="match status" value="1"/>
</dbReference>
<feature type="domain" description="Alpha-D-phosphohexomutase C-terminal" evidence="7">
    <location>
        <begin position="389"/>
        <end position="468"/>
    </location>
</feature>
<evidence type="ECO:0000259" key="10">
    <source>
        <dbReference type="Pfam" id="PF02880"/>
    </source>
</evidence>
<keyword evidence="3" id="KW-0597">Phosphoprotein</keyword>
<evidence type="ECO:0000256" key="2">
    <source>
        <dbReference type="ARBA" id="ARBA00010231"/>
    </source>
</evidence>
<dbReference type="InterPro" id="IPR005841">
    <property type="entry name" value="Alpha-D-phosphohexomutase_SF"/>
</dbReference>
<dbReference type="SUPFAM" id="SSF53738">
    <property type="entry name" value="Phosphoglucomutase, first 3 domains"/>
    <property type="match status" value="3"/>
</dbReference>
<dbReference type="InterPro" id="IPR016055">
    <property type="entry name" value="A-D-PHexomutase_a/b/a-I/II/III"/>
</dbReference>
<evidence type="ECO:0000256" key="3">
    <source>
        <dbReference type="ARBA" id="ARBA00022553"/>
    </source>
</evidence>
<evidence type="ECO:0000256" key="5">
    <source>
        <dbReference type="ARBA" id="ARBA00022842"/>
    </source>
</evidence>
<evidence type="ECO:0000256" key="6">
    <source>
        <dbReference type="ARBA" id="ARBA00023235"/>
    </source>
</evidence>
<evidence type="ECO:0000259" key="7">
    <source>
        <dbReference type="Pfam" id="PF00408"/>
    </source>
</evidence>
<keyword evidence="5" id="KW-0460">Magnesium</keyword>
<dbReference type="Pfam" id="PF00408">
    <property type="entry name" value="PGM_PMM_IV"/>
    <property type="match status" value="1"/>
</dbReference>
<keyword evidence="6" id="KW-0413">Isomerase</keyword>
<protein>
    <submittedName>
        <fullName evidence="11">Phosphomannomutase/phosphoglucomutase</fullName>
    </submittedName>
</protein>
<gene>
    <name evidence="11" type="ORF">LEP48_05265</name>
</gene>
<comment type="cofactor">
    <cofactor evidence="1">
        <name>Mg(2+)</name>
        <dbReference type="ChEBI" id="CHEBI:18420"/>
    </cofactor>
</comment>
<sequence>MTIDLARIIKAYDVRGLVPEELSPEVAHAVGQAFAEVVALPEGAPRVAVGRDMRDSGPELARAFTAGVASRGVDVVAIGLCSTDGLYHASGVLDAPGAMFTASHNPAAYNGIKLCRAGARPVGQETGLAEVRSLAQEILDGAELGAVDITGAVTEQDMLGDYAAFLRGLVDLSGIRPLKVVVDAGNGMGGHTVPAVLGTAAGLAGLPLDVVPLYFELDGTFPNHEANPLEPANLLDLQAAVVEHDADLGLAFDGDADRCFVVDEHGDAVSPSAITALVGLREVGKELEAGRTPTVIHNLITSRAVPDLLAAAGARPVRTRVGHSYIKAQMASNDAVFGGEHSAHYYFRDFFFADTGMLAAMHVLAALGTQPHPMSALAEMYSPYVASGELNSTVDDAAATAARVREAYAAAYPDAVVDDMDGLTVSHWDDAHPQWWFNLRASNTEPLLRLNVEAADADIMVKVRDDVLGLVRGGAPE</sequence>
<dbReference type="InterPro" id="IPR005843">
    <property type="entry name" value="A-D-PHexomutase_C"/>
</dbReference>
<dbReference type="InterPro" id="IPR005846">
    <property type="entry name" value="A-D-PHexomutase_a/b/a-III"/>
</dbReference>
<dbReference type="PANTHER" id="PTHR43771">
    <property type="entry name" value="PHOSPHOMANNOMUTASE"/>
    <property type="match status" value="1"/>
</dbReference>
<evidence type="ECO:0000259" key="9">
    <source>
        <dbReference type="Pfam" id="PF02879"/>
    </source>
</evidence>
<evidence type="ECO:0000256" key="4">
    <source>
        <dbReference type="ARBA" id="ARBA00022723"/>
    </source>
</evidence>
<dbReference type="Gene3D" id="3.40.120.10">
    <property type="entry name" value="Alpha-D-Glucose-1,6-Bisphosphate, subunit A, domain 3"/>
    <property type="match status" value="3"/>
</dbReference>
<evidence type="ECO:0000313" key="11">
    <source>
        <dbReference type="EMBL" id="MCA5892762.1"/>
    </source>
</evidence>
<dbReference type="PRINTS" id="PR00509">
    <property type="entry name" value="PGMPMM"/>
</dbReference>
<feature type="domain" description="Alpha-D-phosphohexomutase alpha/beta/alpha" evidence="8">
    <location>
        <begin position="8"/>
        <end position="126"/>
    </location>
</feature>
<dbReference type="InterPro" id="IPR005844">
    <property type="entry name" value="A-D-PHexomutase_a/b/a-I"/>
</dbReference>
<dbReference type="CDD" id="cd03089">
    <property type="entry name" value="PMM_PGM"/>
    <property type="match status" value="1"/>
</dbReference>
<evidence type="ECO:0000259" key="8">
    <source>
        <dbReference type="Pfam" id="PF02878"/>
    </source>
</evidence>
<accession>A0ABS7ZE68</accession>
<feature type="domain" description="Alpha-D-phosphohexomutase alpha/beta/alpha" evidence="9">
    <location>
        <begin position="162"/>
        <end position="266"/>
    </location>
</feature>
<evidence type="ECO:0000313" key="12">
    <source>
        <dbReference type="Proteomes" id="UP001319870"/>
    </source>
</evidence>
<keyword evidence="12" id="KW-1185">Reference proteome</keyword>
<keyword evidence="4" id="KW-0479">Metal-binding</keyword>
<feature type="domain" description="Alpha-D-phosphohexomutase alpha/beta/alpha" evidence="10">
    <location>
        <begin position="288"/>
        <end position="384"/>
    </location>
</feature>
<comment type="caution">
    <text evidence="11">The sequence shown here is derived from an EMBL/GenBank/DDBJ whole genome shotgun (WGS) entry which is preliminary data.</text>
</comment>
<evidence type="ECO:0000256" key="1">
    <source>
        <dbReference type="ARBA" id="ARBA00001946"/>
    </source>
</evidence>
<organism evidence="11 12">
    <name type="scientific">Isoptericola luteus</name>
    <dbReference type="NCBI Taxonomy" id="2879484"/>
    <lineage>
        <taxon>Bacteria</taxon>
        <taxon>Bacillati</taxon>
        <taxon>Actinomycetota</taxon>
        <taxon>Actinomycetes</taxon>
        <taxon>Micrococcales</taxon>
        <taxon>Promicromonosporaceae</taxon>
        <taxon>Isoptericola</taxon>
    </lineage>
</organism>
<name>A0ABS7ZE68_9MICO</name>
<dbReference type="EMBL" id="JAIXCQ010000003">
    <property type="protein sequence ID" value="MCA5892762.1"/>
    <property type="molecule type" value="Genomic_DNA"/>
</dbReference>
<proteinExistence type="inferred from homology"/>
<comment type="similarity">
    <text evidence="2">Belongs to the phosphohexose mutase family.</text>
</comment>
<dbReference type="InterPro" id="IPR036900">
    <property type="entry name" value="A-D-PHexomutase_C_sf"/>
</dbReference>
<dbReference type="NCBIfam" id="NF007088">
    <property type="entry name" value="PRK09542.1"/>
    <property type="match status" value="1"/>
</dbReference>
<dbReference type="SUPFAM" id="SSF55957">
    <property type="entry name" value="Phosphoglucomutase, C-terminal domain"/>
    <property type="match status" value="1"/>
</dbReference>
<dbReference type="Pfam" id="PF02878">
    <property type="entry name" value="PGM_PMM_I"/>
    <property type="match status" value="1"/>
</dbReference>
<reference evidence="11 12" key="1">
    <citation type="submission" date="2021-09" db="EMBL/GenBank/DDBJ databases">
        <title>Isoptericola luteus sp. nov., a novel bacterium isolated from Harbin, the capital city of Heilongjiang province.</title>
        <authorList>
            <person name="Li J."/>
        </authorList>
    </citation>
    <scope>NUCLEOTIDE SEQUENCE [LARGE SCALE GENOMIC DNA]</scope>
    <source>
        <strain evidence="11 12">NEAU-Y5</strain>
    </source>
</reference>
<dbReference type="Gene3D" id="3.30.310.50">
    <property type="entry name" value="Alpha-D-phosphohexomutase, C-terminal domain"/>
    <property type="match status" value="1"/>
</dbReference>
<dbReference type="InterPro" id="IPR005845">
    <property type="entry name" value="A-D-PHexomutase_a/b/a-II"/>
</dbReference>
<dbReference type="Pfam" id="PF02880">
    <property type="entry name" value="PGM_PMM_III"/>
    <property type="match status" value="1"/>
</dbReference>